<keyword evidence="1" id="KW-1133">Transmembrane helix</keyword>
<keyword evidence="3" id="KW-1185">Reference proteome</keyword>
<protein>
    <recommendedName>
        <fullName evidence="4">Lipoprotein</fullName>
    </recommendedName>
</protein>
<evidence type="ECO:0000313" key="2">
    <source>
        <dbReference type="EMBL" id="AVF35322.1"/>
    </source>
</evidence>
<dbReference type="Proteomes" id="UP000239197">
    <property type="component" value="Chromosome"/>
</dbReference>
<dbReference type="AlphaFoldDB" id="A0A2L1UQW5"/>
<sequence length="109" mass="11456">MLIKDKVISAVVVTSGLIAAACIAGVRSDGGIESSIHVLAGVVLFIGLELTRTWRMAIRAGEACITQMTQEANEAGFNEGFRAAIAEDATLWEEGCETCLQNKGGNQEG</sequence>
<feature type="transmembrane region" description="Helical" evidence="1">
    <location>
        <begin position="32"/>
        <end position="50"/>
    </location>
</feature>
<organism evidence="2 3">
    <name type="scientific">Rahnella sikkimica</name>
    <dbReference type="NCBI Taxonomy" id="1805933"/>
    <lineage>
        <taxon>Bacteria</taxon>
        <taxon>Pseudomonadati</taxon>
        <taxon>Pseudomonadota</taxon>
        <taxon>Gammaproteobacteria</taxon>
        <taxon>Enterobacterales</taxon>
        <taxon>Yersiniaceae</taxon>
        <taxon>Rahnella</taxon>
    </lineage>
</organism>
<evidence type="ECO:0000313" key="3">
    <source>
        <dbReference type="Proteomes" id="UP000239197"/>
    </source>
</evidence>
<dbReference type="RefSeq" id="WP_104922821.1">
    <property type="nucleotide sequence ID" value="NZ_CP019062.1"/>
</dbReference>
<dbReference type="PROSITE" id="PS51257">
    <property type="entry name" value="PROKAR_LIPOPROTEIN"/>
    <property type="match status" value="1"/>
</dbReference>
<feature type="transmembrane region" description="Helical" evidence="1">
    <location>
        <begin position="7"/>
        <end position="26"/>
    </location>
</feature>
<gene>
    <name evidence="2" type="ORF">BV494_10420</name>
</gene>
<name>A0A2L1UQW5_9GAMM</name>
<keyword evidence="1" id="KW-0812">Transmembrane</keyword>
<dbReference type="KEGG" id="rox:BV494_10420"/>
<proteinExistence type="predicted"/>
<accession>A0A2L1UQW5</accession>
<dbReference type="EMBL" id="CP019062">
    <property type="protein sequence ID" value="AVF35322.1"/>
    <property type="molecule type" value="Genomic_DNA"/>
</dbReference>
<evidence type="ECO:0000256" key="1">
    <source>
        <dbReference type="SAM" id="Phobius"/>
    </source>
</evidence>
<keyword evidence="1" id="KW-0472">Membrane</keyword>
<evidence type="ECO:0008006" key="4">
    <source>
        <dbReference type="Google" id="ProtNLM"/>
    </source>
</evidence>
<reference evidence="3" key="1">
    <citation type="submission" date="2017-01" db="EMBL/GenBank/DDBJ databases">
        <title>Genome sequence of Rouxiella sp. ERMR1:05.</title>
        <authorList>
            <person name="Kumar R."/>
            <person name="Singh D."/>
            <person name="Kumar S."/>
        </authorList>
    </citation>
    <scope>NUCLEOTIDE SEQUENCE [LARGE SCALE GENOMIC DNA]</scope>
    <source>
        <strain evidence="3">ERMR1:05</strain>
    </source>
</reference>